<evidence type="ECO:0000313" key="2">
    <source>
        <dbReference type="Proteomes" id="UP000005709"/>
    </source>
</evidence>
<proteinExistence type="predicted"/>
<dbReference type="EMBL" id="ACYG01000009">
    <property type="protein sequence ID" value="EEV18500.1"/>
    <property type="molecule type" value="Genomic_DNA"/>
</dbReference>
<sequence>MVFKKKITPINKSLENFSYNDAQIYKRKKMSKIYNLNADMKVIAKSVVSKRFLIAETLTLRCLPLTMPSARSD</sequence>
<protein>
    <submittedName>
        <fullName evidence="1">Uncharacterized protein</fullName>
    </submittedName>
</protein>
<comment type="caution">
    <text evidence="1">The sequence shown here is derived from an EMBL/GenBank/DDBJ whole genome shotgun (WGS) entry which is preliminary data.</text>
</comment>
<organism evidence="1 2">
    <name type="scientific">Campylobacter gracilis RM3268</name>
    <dbReference type="NCBI Taxonomy" id="553220"/>
    <lineage>
        <taxon>Bacteria</taxon>
        <taxon>Pseudomonadati</taxon>
        <taxon>Campylobacterota</taxon>
        <taxon>Epsilonproteobacteria</taxon>
        <taxon>Campylobacterales</taxon>
        <taxon>Campylobacteraceae</taxon>
        <taxon>Campylobacter</taxon>
    </lineage>
</organism>
<name>C8PEM2_9BACT</name>
<evidence type="ECO:0000313" key="1">
    <source>
        <dbReference type="EMBL" id="EEV18500.1"/>
    </source>
</evidence>
<keyword evidence="2" id="KW-1185">Reference proteome</keyword>
<dbReference type="AlphaFoldDB" id="C8PEM2"/>
<accession>C8PEM2</accession>
<dbReference type="Proteomes" id="UP000005709">
    <property type="component" value="Unassembled WGS sequence"/>
</dbReference>
<dbReference type="STRING" id="824.CGRAC_0452"/>
<reference evidence="1 2" key="1">
    <citation type="submission" date="2009-07" db="EMBL/GenBank/DDBJ databases">
        <authorList>
            <person name="Madupu R."/>
            <person name="Sebastian Y."/>
            <person name="Durkin A.S."/>
            <person name="Torralba M."/>
            <person name="Methe B."/>
            <person name="Sutton G.G."/>
            <person name="Strausberg R.L."/>
            <person name="Nelson K.E."/>
        </authorList>
    </citation>
    <scope>NUCLEOTIDE SEQUENCE [LARGE SCALE GENOMIC DNA]</scope>
    <source>
        <strain evidence="1 2">RM3268</strain>
    </source>
</reference>
<gene>
    <name evidence="1" type="ORF">CAMGR0001_2511</name>
</gene>